<evidence type="ECO:0000256" key="2">
    <source>
        <dbReference type="SAM" id="MobiDB-lite"/>
    </source>
</evidence>
<reference evidence="4 5" key="1">
    <citation type="journal article" date="2015" name="Proc. Natl. Acad. Sci. U.S.A.">
        <title>Cultivation of a human-associated TM7 phylotype reveals a reduced genome and epibiotic parasitic lifestyle.</title>
        <authorList>
            <person name="He X."/>
            <person name="McLean J.S."/>
            <person name="Edlund A."/>
            <person name="Yooseph S."/>
            <person name="Hall A.P."/>
            <person name="Liu S.Y."/>
            <person name="Dorrestein P.C."/>
            <person name="Esquenazi E."/>
            <person name="Hunter R.C."/>
            <person name="Cheng G."/>
            <person name="Nelson K.E."/>
            <person name="Lux R."/>
            <person name="Shi W."/>
        </authorList>
    </citation>
    <scope>NUCLEOTIDE SEQUENCE [LARGE SCALE GENOMIC DNA]</scope>
    <source>
        <strain evidence="4 5">TM7x</strain>
    </source>
</reference>
<feature type="compositionally biased region" description="Polar residues" evidence="2">
    <location>
        <begin position="424"/>
        <end position="440"/>
    </location>
</feature>
<dbReference type="Proteomes" id="UP000030902">
    <property type="component" value="Chromosome"/>
</dbReference>
<dbReference type="InterPro" id="IPR005754">
    <property type="entry name" value="Sortase"/>
</dbReference>
<dbReference type="InterPro" id="IPR023365">
    <property type="entry name" value="Sortase_dom-sf"/>
</dbReference>
<feature type="compositionally biased region" description="Low complexity" evidence="2">
    <location>
        <begin position="29"/>
        <end position="39"/>
    </location>
</feature>
<dbReference type="GO" id="GO:0016787">
    <property type="term" value="F:hydrolase activity"/>
    <property type="evidence" value="ECO:0007669"/>
    <property type="project" value="UniProtKB-KW"/>
</dbReference>
<feature type="compositionally biased region" description="Polar residues" evidence="2">
    <location>
        <begin position="75"/>
        <end position="98"/>
    </location>
</feature>
<keyword evidence="3" id="KW-1133">Transmembrane helix</keyword>
<feature type="transmembrane region" description="Helical" evidence="3">
    <location>
        <begin position="223"/>
        <end position="241"/>
    </location>
</feature>
<feature type="region of interest" description="Disordered" evidence="2">
    <location>
        <begin position="1"/>
        <end position="129"/>
    </location>
</feature>
<sequence>MYPTDDQSNGRVGMPQSDQRRPLAPPARDPAASQSAAADVIRGQLDAIYARSEDYQATPQQPQPQTKPNGNPTNETRPQYISSQQTPQVQSNSDQKASSGHAMRTAPITQETPTDQPEKKSDTVISPVQNKTSTIHTQVSADQWKQYHSAWQKYYQMYYERYYAENINAKNREISRLNRENRHANSDADEPLDPQKVAIKELRSQIQQKVRDSAKKVKKSRHFIPAIAGLSVLLIFMFLQYNRIIFGAVAAYTTPGAIDPQNIIVDASTDVTVSSESRIIIPKINVDAPVVYGAASDTKSQSEAMRRGVAHFSIPGASAVPGQVGNAVFAAHSSNDAFAAGDYKFVFAQNEKLVKGDIIYMNYNSKRYTYKITSTEVVMPNEVSKVQLTTDKPMLTLVSCVPLGTAEKRLLIFAEQISPDPNKATATTEPSTSQPQNNKSAIPGKPEPTLIERLFGR</sequence>
<keyword evidence="5" id="KW-1185">Reference proteome</keyword>
<dbReference type="KEGG" id="sox:TM7x_01370"/>
<dbReference type="AlphaFoldDB" id="A0A6S4GR42"/>
<evidence type="ECO:0008006" key="6">
    <source>
        <dbReference type="Google" id="ProtNLM"/>
    </source>
</evidence>
<dbReference type="NCBIfam" id="TIGR01076">
    <property type="entry name" value="sortase_fam"/>
    <property type="match status" value="1"/>
</dbReference>
<dbReference type="EMBL" id="CP007496">
    <property type="protein sequence ID" value="AJA06785.1"/>
    <property type="molecule type" value="Genomic_DNA"/>
</dbReference>
<proteinExistence type="predicted"/>
<protein>
    <recommendedName>
        <fullName evidence="6">Sortase</fullName>
    </recommendedName>
</protein>
<feature type="compositionally biased region" description="Low complexity" evidence="2">
    <location>
        <begin position="56"/>
        <end position="74"/>
    </location>
</feature>
<name>A0A6S4GR42_9BACT</name>
<keyword evidence="3" id="KW-0472">Membrane</keyword>
<dbReference type="Pfam" id="PF04203">
    <property type="entry name" value="Sortase"/>
    <property type="match status" value="1"/>
</dbReference>
<evidence type="ECO:0000256" key="3">
    <source>
        <dbReference type="SAM" id="Phobius"/>
    </source>
</evidence>
<keyword evidence="1" id="KW-0378">Hydrolase</keyword>
<evidence type="ECO:0000313" key="5">
    <source>
        <dbReference type="Proteomes" id="UP000030902"/>
    </source>
</evidence>
<evidence type="ECO:0000256" key="1">
    <source>
        <dbReference type="ARBA" id="ARBA00022801"/>
    </source>
</evidence>
<feature type="compositionally biased region" description="Polar residues" evidence="2">
    <location>
        <begin position="1"/>
        <end position="10"/>
    </location>
</feature>
<evidence type="ECO:0000313" key="4">
    <source>
        <dbReference type="EMBL" id="AJA06785.1"/>
    </source>
</evidence>
<accession>A0A6S4GR42</accession>
<keyword evidence="3" id="KW-0812">Transmembrane</keyword>
<dbReference type="Gene3D" id="2.40.260.10">
    <property type="entry name" value="Sortase"/>
    <property type="match status" value="1"/>
</dbReference>
<dbReference type="RefSeq" id="WP_039327175.1">
    <property type="nucleotide sequence ID" value="NZ_CP007496.1"/>
</dbReference>
<organism evidence="4 5">
    <name type="scientific">Candidatus Nanosynbacter lyticus</name>
    <dbReference type="NCBI Taxonomy" id="2093824"/>
    <lineage>
        <taxon>Bacteria</taxon>
        <taxon>Candidatus Saccharimonadota</taxon>
        <taxon>Candidatus Saccharimonadia</taxon>
        <taxon>Candidatus Nanosynbacterales</taxon>
        <taxon>Candidatus Nanosynbacteraceae</taxon>
        <taxon>Candidatus Nanosynbacter</taxon>
    </lineage>
</organism>
<gene>
    <name evidence="4" type="ORF">TM7x_01370</name>
</gene>
<dbReference type="SUPFAM" id="SSF63817">
    <property type="entry name" value="Sortase"/>
    <property type="match status" value="1"/>
</dbReference>
<feature type="region of interest" description="Disordered" evidence="2">
    <location>
        <begin position="420"/>
        <end position="457"/>
    </location>
</feature>